<feature type="domain" description="Integrase core" evidence="1">
    <location>
        <begin position="151"/>
        <end position="191"/>
    </location>
</feature>
<organism evidence="2 3">
    <name type="scientific">Acropora cervicornis</name>
    <name type="common">Staghorn coral</name>
    <dbReference type="NCBI Taxonomy" id="6130"/>
    <lineage>
        <taxon>Eukaryota</taxon>
        <taxon>Metazoa</taxon>
        <taxon>Cnidaria</taxon>
        <taxon>Anthozoa</taxon>
        <taxon>Hexacorallia</taxon>
        <taxon>Scleractinia</taxon>
        <taxon>Astrocoeniina</taxon>
        <taxon>Acroporidae</taxon>
        <taxon>Acropora</taxon>
    </lineage>
</organism>
<gene>
    <name evidence="2" type="ORF">P5673_026426</name>
</gene>
<dbReference type="PANTHER" id="PTHR46791:SF4">
    <property type="match status" value="1"/>
</dbReference>
<protein>
    <recommendedName>
        <fullName evidence="1">Integrase core domain-containing protein</fullName>
    </recommendedName>
</protein>
<evidence type="ECO:0000313" key="2">
    <source>
        <dbReference type="EMBL" id="KAK2552353.1"/>
    </source>
</evidence>
<proteinExistence type="predicted"/>
<comment type="caution">
    <text evidence="2">The sequence shown here is derived from an EMBL/GenBank/DDBJ whole genome shotgun (WGS) entry which is preliminary data.</text>
</comment>
<accession>A0AAD9Q076</accession>
<dbReference type="EMBL" id="JARQWQ010000087">
    <property type="protein sequence ID" value="KAK2552353.1"/>
    <property type="molecule type" value="Genomic_DNA"/>
</dbReference>
<dbReference type="InterPro" id="IPR058913">
    <property type="entry name" value="Integrase_dom_put"/>
</dbReference>
<dbReference type="Pfam" id="PF24764">
    <property type="entry name" value="rva_4"/>
    <property type="match status" value="1"/>
</dbReference>
<dbReference type="Proteomes" id="UP001249851">
    <property type="component" value="Unassembled WGS sequence"/>
</dbReference>
<name>A0AAD9Q076_ACRCE</name>
<evidence type="ECO:0000259" key="1">
    <source>
        <dbReference type="Pfam" id="PF24764"/>
    </source>
</evidence>
<keyword evidence="3" id="KW-1185">Reference proteome</keyword>
<sequence>MPGKTNKSRCQDVEDFLTSMVQCFEDVDDALRDEALLDELKQLVSNLLKFSQGLLQEIHRTMIQRQGSTVRTAAWIPSKEESSRGRPSESTLYGRRQELGLHESFVDIGYEELYTVITGMLNQTPYAGESYVSGGLRACVLRRRAATQRRLYNVRAPNHFWHIDGHHKLVNWRFVVHGCTDGYSRNMKVCDVIKAMRN</sequence>
<dbReference type="AlphaFoldDB" id="A0AAD9Q076"/>
<evidence type="ECO:0000313" key="3">
    <source>
        <dbReference type="Proteomes" id="UP001249851"/>
    </source>
</evidence>
<dbReference type="PANTHER" id="PTHR46791">
    <property type="entry name" value="EXPRESSED PROTEIN"/>
    <property type="match status" value="1"/>
</dbReference>
<reference evidence="2" key="1">
    <citation type="journal article" date="2023" name="G3 (Bethesda)">
        <title>Whole genome assembly and annotation of the endangered Caribbean coral Acropora cervicornis.</title>
        <authorList>
            <person name="Selwyn J.D."/>
            <person name="Vollmer S.V."/>
        </authorList>
    </citation>
    <scope>NUCLEOTIDE SEQUENCE</scope>
    <source>
        <strain evidence="2">K2</strain>
    </source>
</reference>
<reference evidence="2" key="2">
    <citation type="journal article" date="2023" name="Science">
        <title>Genomic signatures of disease resistance in endangered staghorn corals.</title>
        <authorList>
            <person name="Vollmer S.V."/>
            <person name="Selwyn J.D."/>
            <person name="Despard B.A."/>
            <person name="Roesel C.L."/>
        </authorList>
    </citation>
    <scope>NUCLEOTIDE SEQUENCE</scope>
    <source>
        <strain evidence="2">K2</strain>
    </source>
</reference>